<organism evidence="3 4">
    <name type="scientific">Branchiostoma floridae</name>
    <name type="common">Florida lancelet</name>
    <name type="synonym">Amphioxus</name>
    <dbReference type="NCBI Taxonomy" id="7739"/>
    <lineage>
        <taxon>Eukaryota</taxon>
        <taxon>Metazoa</taxon>
        <taxon>Chordata</taxon>
        <taxon>Cephalochordata</taxon>
        <taxon>Leptocardii</taxon>
        <taxon>Amphioxiformes</taxon>
        <taxon>Branchiostomatidae</taxon>
        <taxon>Branchiostoma</taxon>
    </lineage>
</organism>
<reference evidence="3" key="1">
    <citation type="journal article" date="2020" name="Nat. Ecol. Evol.">
        <title>Deeply conserved synteny resolves early events in vertebrate evolution.</title>
        <authorList>
            <person name="Simakov O."/>
            <person name="Marletaz F."/>
            <person name="Yue J.X."/>
            <person name="O'Connell B."/>
            <person name="Jenkins J."/>
            <person name="Brandt A."/>
            <person name="Calef R."/>
            <person name="Tung C.H."/>
            <person name="Huang T.K."/>
            <person name="Schmutz J."/>
            <person name="Satoh N."/>
            <person name="Yu J.K."/>
            <person name="Putnam N.H."/>
            <person name="Green R.E."/>
            <person name="Rokhsar D.S."/>
        </authorList>
    </citation>
    <scope>NUCLEOTIDE SEQUENCE [LARGE SCALE GENOMIC DNA]</scope>
    <source>
        <strain evidence="3">S238N-H82</strain>
    </source>
</reference>
<keyword evidence="1" id="KW-0812">Transmembrane</keyword>
<keyword evidence="1" id="KW-0472">Membrane</keyword>
<accession>A0A9J7MAA1</accession>
<dbReference type="Proteomes" id="UP000001554">
    <property type="component" value="Chromosome 14"/>
</dbReference>
<dbReference type="OMA" id="ESPLCEY"/>
<reference evidence="4" key="2">
    <citation type="submission" date="2025-08" db="UniProtKB">
        <authorList>
            <consortium name="RefSeq"/>
        </authorList>
    </citation>
    <scope>IDENTIFICATION</scope>
    <source>
        <strain evidence="4">S238N-H82</strain>
        <tissue evidence="4">Testes</tissue>
    </source>
</reference>
<dbReference type="PANTHER" id="PTHR33116">
    <property type="entry name" value="REVERSE TRANSCRIPTASE ZINC-BINDING DOMAIN-CONTAINING PROTEIN-RELATED-RELATED"/>
    <property type="match status" value="1"/>
</dbReference>
<protein>
    <submittedName>
        <fullName evidence="4">Uncharacterized protein LOC118430638</fullName>
    </submittedName>
</protein>
<dbReference type="KEGG" id="bfo:118430638"/>
<dbReference type="RefSeq" id="XP_035697512.1">
    <property type="nucleotide sequence ID" value="XM_035841619.1"/>
</dbReference>
<dbReference type="OrthoDB" id="10072093at2759"/>
<dbReference type="InterPro" id="IPR026960">
    <property type="entry name" value="RVT-Znf"/>
</dbReference>
<feature type="domain" description="Reverse transcriptase zinc-binding" evidence="2">
    <location>
        <begin position="306"/>
        <end position="371"/>
    </location>
</feature>
<evidence type="ECO:0000313" key="3">
    <source>
        <dbReference type="Proteomes" id="UP000001554"/>
    </source>
</evidence>
<dbReference type="AlphaFoldDB" id="A0A9J7MAA1"/>
<keyword evidence="3" id="KW-1185">Reference proteome</keyword>
<feature type="transmembrane region" description="Helical" evidence="1">
    <location>
        <begin position="21"/>
        <end position="39"/>
    </location>
</feature>
<evidence type="ECO:0000256" key="1">
    <source>
        <dbReference type="SAM" id="Phobius"/>
    </source>
</evidence>
<gene>
    <name evidence="4" type="primary">LOC118430638</name>
</gene>
<dbReference type="Pfam" id="PF13966">
    <property type="entry name" value="zf-RVT"/>
    <property type="match status" value="1"/>
</dbReference>
<evidence type="ECO:0000313" key="4">
    <source>
        <dbReference type="RefSeq" id="XP_035697512.1"/>
    </source>
</evidence>
<proteinExistence type="predicted"/>
<evidence type="ECO:0000259" key="2">
    <source>
        <dbReference type="Pfam" id="PF13966"/>
    </source>
</evidence>
<sequence length="467" mass="55214">MKIDKILNPWKEKGLSLMGKVTLVNTLIVSQFIFLLSSLPSPSSAFFDKYEKKIFKFLWRDGPERVKRKTIYNDYDQGGLKLQNLRAVDLKLKAALVPKLHKNENWFCSKLLSFSSPVLRTSTFPFAQLKTNDFEILIKKVVSLFFRQVIQSWLKYQLRPPENSIQVKQQLLCLNSHICINRRPFCSSAFFNKKVLFVNDIIDAENNFLSFDSFVVKFGDVCTAYQYHQLLSAIPPQWKHILRQGSSELRVCIPACRDVTWLHSKNINKCLYAFYMNEARLCETSDRIQYTWEDYFNCPIPWQKVYSLPYKISIDSSVCMFQHKLLFKYLTVNKTLYTWGLKESPLCEYCNEDEETVFHLFFHCRVATLFWRQVEDWFFVNTGEHLNLNLFKVIFGDLNCRCPVSANMIILLGKHFIFKNRQRSLNLQAFISYMSYFHRLEYIIAKRMDKIKEHFGKWGKIALSLKQ</sequence>
<dbReference type="PANTHER" id="PTHR33116:SF78">
    <property type="entry name" value="OS12G0587133 PROTEIN"/>
    <property type="match status" value="1"/>
</dbReference>
<dbReference type="GeneID" id="118430638"/>
<name>A0A9J7MAA1_BRAFL</name>
<keyword evidence="1" id="KW-1133">Transmembrane helix</keyword>